<evidence type="ECO:0000256" key="12">
    <source>
        <dbReference type="PROSITE-ProRule" id="PRU00043"/>
    </source>
</evidence>
<dbReference type="PANTHER" id="PTHR24026:SF126">
    <property type="entry name" value="PROTOCADHERIN FAT 4"/>
    <property type="match status" value="1"/>
</dbReference>
<evidence type="ECO:0000256" key="1">
    <source>
        <dbReference type="ARBA" id="ARBA00004167"/>
    </source>
</evidence>
<evidence type="ECO:0000256" key="5">
    <source>
        <dbReference type="ARBA" id="ARBA00022737"/>
    </source>
</evidence>
<organism evidence="14 15">
    <name type="scientific">Dreissena polymorpha</name>
    <name type="common">Zebra mussel</name>
    <name type="synonym">Mytilus polymorpha</name>
    <dbReference type="NCBI Taxonomy" id="45954"/>
    <lineage>
        <taxon>Eukaryota</taxon>
        <taxon>Metazoa</taxon>
        <taxon>Spiralia</taxon>
        <taxon>Lophotrochozoa</taxon>
        <taxon>Mollusca</taxon>
        <taxon>Bivalvia</taxon>
        <taxon>Autobranchia</taxon>
        <taxon>Heteroconchia</taxon>
        <taxon>Euheterodonta</taxon>
        <taxon>Imparidentia</taxon>
        <taxon>Neoheterodontei</taxon>
        <taxon>Myida</taxon>
        <taxon>Dreissenoidea</taxon>
        <taxon>Dreissenidae</taxon>
        <taxon>Dreissena</taxon>
    </lineage>
</organism>
<dbReference type="EMBL" id="JAIWYP010000004">
    <property type="protein sequence ID" value="KAH3831082.1"/>
    <property type="molecule type" value="Genomic_DNA"/>
</dbReference>
<feature type="domain" description="Cadherin" evidence="13">
    <location>
        <begin position="126"/>
        <end position="231"/>
    </location>
</feature>
<dbReference type="InterPro" id="IPR015919">
    <property type="entry name" value="Cadherin-like_sf"/>
</dbReference>
<dbReference type="InterPro" id="IPR020894">
    <property type="entry name" value="Cadherin_CS"/>
</dbReference>
<evidence type="ECO:0000256" key="2">
    <source>
        <dbReference type="ARBA" id="ARBA00022536"/>
    </source>
</evidence>
<dbReference type="PROSITE" id="PS00232">
    <property type="entry name" value="CADHERIN_1"/>
    <property type="match status" value="3"/>
</dbReference>
<evidence type="ECO:0000259" key="13">
    <source>
        <dbReference type="PROSITE" id="PS50268"/>
    </source>
</evidence>
<keyword evidence="2" id="KW-0245">EGF-like domain</keyword>
<accession>A0A9D4K2Q2</accession>
<keyword evidence="7" id="KW-0130">Cell adhesion</keyword>
<name>A0A9D4K2Q2_DREPO</name>
<dbReference type="AlphaFoldDB" id="A0A9D4K2Q2"/>
<dbReference type="InterPro" id="IPR002126">
    <property type="entry name" value="Cadherin-like_dom"/>
</dbReference>
<dbReference type="CDD" id="cd11304">
    <property type="entry name" value="Cadherin_repeat"/>
    <property type="match status" value="3"/>
</dbReference>
<keyword evidence="8" id="KW-1133">Transmembrane helix</keyword>
<dbReference type="PANTHER" id="PTHR24026">
    <property type="entry name" value="FAT ATYPICAL CADHERIN-RELATED"/>
    <property type="match status" value="1"/>
</dbReference>
<keyword evidence="10" id="KW-1015">Disulfide bond</keyword>
<dbReference type="Gene3D" id="2.60.40.60">
    <property type="entry name" value="Cadherins"/>
    <property type="match status" value="3"/>
</dbReference>
<evidence type="ECO:0000256" key="10">
    <source>
        <dbReference type="ARBA" id="ARBA00023157"/>
    </source>
</evidence>
<keyword evidence="9" id="KW-0472">Membrane</keyword>
<keyword evidence="4" id="KW-0732">Signal</keyword>
<evidence type="ECO:0000256" key="4">
    <source>
        <dbReference type="ARBA" id="ARBA00022729"/>
    </source>
</evidence>
<dbReference type="GO" id="GO:0005509">
    <property type="term" value="F:calcium ion binding"/>
    <property type="evidence" value="ECO:0007669"/>
    <property type="project" value="UniProtKB-UniRule"/>
</dbReference>
<keyword evidence="3" id="KW-0812">Transmembrane</keyword>
<keyword evidence="6 12" id="KW-0106">Calcium</keyword>
<keyword evidence="15" id="KW-1185">Reference proteome</keyword>
<evidence type="ECO:0000256" key="3">
    <source>
        <dbReference type="ARBA" id="ARBA00022692"/>
    </source>
</evidence>
<dbReference type="GO" id="GO:0005886">
    <property type="term" value="C:plasma membrane"/>
    <property type="evidence" value="ECO:0007669"/>
    <property type="project" value="UniProtKB-SubCell"/>
</dbReference>
<dbReference type="SUPFAM" id="SSF49313">
    <property type="entry name" value="Cadherin-like"/>
    <property type="match status" value="3"/>
</dbReference>
<sequence length="338" mass="37847">MKNDVPVNIWVTDNDSAQPIFSQPSYSFFMLENEPVSSFVATVKALSSSPLEYIIVPGYTKGSNSPVRFSIDSQGRIHVMSAVDMETISVYTLTVQAQTLSNPPLVTQAIVYIRLMDINDNYPYFESFPYMVTVPENAEAGTELMQVVARDLDRSSKFVYSFGNDVRKYSQKFSIDSSTGMISLLSPLDREAQDLYNLTVLVKDNEGPRALQNFTVIQVKVMDHNDNPPEFTRTLYQAAVNEDAFEGTILMTLTTVDKDLTSDPQYYITEGDPEGKFKIRKNGDVYVNRVLDREKVPRYKLTIAVTDGAFVTTATLTIDILDANDNAPVCSKVSTDIY</sequence>
<dbReference type="FunFam" id="2.60.40.60:FF:000024">
    <property type="entry name" value="FAT atypical cadherin 3"/>
    <property type="match status" value="1"/>
</dbReference>
<dbReference type="Proteomes" id="UP000828390">
    <property type="component" value="Unassembled WGS sequence"/>
</dbReference>
<keyword evidence="5" id="KW-0677">Repeat</keyword>
<feature type="domain" description="Cadherin" evidence="13">
    <location>
        <begin position="232"/>
        <end position="330"/>
    </location>
</feature>
<evidence type="ECO:0000256" key="8">
    <source>
        <dbReference type="ARBA" id="ARBA00022989"/>
    </source>
</evidence>
<evidence type="ECO:0000256" key="9">
    <source>
        <dbReference type="ARBA" id="ARBA00023136"/>
    </source>
</evidence>
<evidence type="ECO:0000256" key="11">
    <source>
        <dbReference type="ARBA" id="ARBA00023180"/>
    </source>
</evidence>
<dbReference type="FunFam" id="2.60.40.60:FF:000015">
    <property type="entry name" value="FAT atypical cadherin 1"/>
    <property type="match status" value="1"/>
</dbReference>
<evidence type="ECO:0000313" key="15">
    <source>
        <dbReference type="Proteomes" id="UP000828390"/>
    </source>
</evidence>
<keyword evidence="11" id="KW-0325">Glycoprotein</keyword>
<gene>
    <name evidence="14" type="ORF">DPMN_104343</name>
</gene>
<comment type="caution">
    <text evidence="14">The sequence shown here is derived from an EMBL/GenBank/DDBJ whole genome shotgun (WGS) entry which is preliminary data.</text>
</comment>
<evidence type="ECO:0000256" key="7">
    <source>
        <dbReference type="ARBA" id="ARBA00022889"/>
    </source>
</evidence>
<feature type="domain" description="Cadherin" evidence="13">
    <location>
        <begin position="22"/>
        <end position="125"/>
    </location>
</feature>
<evidence type="ECO:0000256" key="6">
    <source>
        <dbReference type="ARBA" id="ARBA00022837"/>
    </source>
</evidence>
<dbReference type="PROSITE" id="PS50268">
    <property type="entry name" value="CADHERIN_2"/>
    <property type="match status" value="3"/>
</dbReference>
<proteinExistence type="predicted"/>
<reference evidence="14" key="1">
    <citation type="journal article" date="2019" name="bioRxiv">
        <title>The Genome of the Zebra Mussel, Dreissena polymorpha: A Resource for Invasive Species Research.</title>
        <authorList>
            <person name="McCartney M.A."/>
            <person name="Auch B."/>
            <person name="Kono T."/>
            <person name="Mallez S."/>
            <person name="Zhang Y."/>
            <person name="Obille A."/>
            <person name="Becker A."/>
            <person name="Abrahante J.E."/>
            <person name="Garbe J."/>
            <person name="Badalamenti J.P."/>
            <person name="Herman A."/>
            <person name="Mangelson H."/>
            <person name="Liachko I."/>
            <person name="Sullivan S."/>
            <person name="Sone E.D."/>
            <person name="Koren S."/>
            <person name="Silverstein K.A.T."/>
            <person name="Beckman K.B."/>
            <person name="Gohl D.M."/>
        </authorList>
    </citation>
    <scope>NUCLEOTIDE SEQUENCE</scope>
    <source>
        <strain evidence="14">Duluth1</strain>
        <tissue evidence="14">Whole animal</tissue>
    </source>
</reference>
<dbReference type="GO" id="GO:0007156">
    <property type="term" value="P:homophilic cell adhesion via plasma membrane adhesion molecules"/>
    <property type="evidence" value="ECO:0007669"/>
    <property type="project" value="InterPro"/>
</dbReference>
<reference evidence="14" key="2">
    <citation type="submission" date="2020-11" db="EMBL/GenBank/DDBJ databases">
        <authorList>
            <person name="McCartney M.A."/>
            <person name="Auch B."/>
            <person name="Kono T."/>
            <person name="Mallez S."/>
            <person name="Becker A."/>
            <person name="Gohl D.M."/>
            <person name="Silverstein K.A.T."/>
            <person name="Koren S."/>
            <person name="Bechman K.B."/>
            <person name="Herman A."/>
            <person name="Abrahante J.E."/>
            <person name="Garbe J."/>
        </authorList>
    </citation>
    <scope>NUCLEOTIDE SEQUENCE</scope>
    <source>
        <strain evidence="14">Duluth1</strain>
        <tissue evidence="14">Whole animal</tissue>
    </source>
</reference>
<comment type="subcellular location">
    <subcellularLocation>
        <location evidence="1">Membrane</location>
        <topology evidence="1">Single-pass membrane protein</topology>
    </subcellularLocation>
</comment>
<evidence type="ECO:0000313" key="14">
    <source>
        <dbReference type="EMBL" id="KAH3831082.1"/>
    </source>
</evidence>
<dbReference type="SMART" id="SM00112">
    <property type="entry name" value="CA"/>
    <property type="match status" value="3"/>
</dbReference>
<dbReference type="Pfam" id="PF00028">
    <property type="entry name" value="Cadherin"/>
    <property type="match status" value="3"/>
</dbReference>
<dbReference type="PRINTS" id="PR00205">
    <property type="entry name" value="CADHERIN"/>
</dbReference>
<protein>
    <recommendedName>
        <fullName evidence="13">Cadherin domain-containing protein</fullName>
    </recommendedName>
</protein>